<keyword evidence="2" id="KW-0012">Acyltransferase</keyword>
<evidence type="ECO:0000313" key="5">
    <source>
        <dbReference type="Proteomes" id="UP000734854"/>
    </source>
</evidence>
<sequence>MSTSNAKPVDSSCTLLSIADIPFGRGCSIAIGASQASPAIRPPRPALHLCRDPLRPPNNSPSPDSPKQSRHLQPISRMPEGAPGVRVLESSTVAPPPGSVPESSLSHTFFDIGWLYSGPVQRVFFYPFPHPTSYFLDSVLPPLKSALSSTLREFFPLAGKIRLTPGSDTKYEIHYTEGDSVSFTVAEHDGDFGQLSGSHAREYTGLVPLIPQLPDPDDGGRKVMAVQVTLFPNRGVVVAVTVHHAACDGSSSTRFVSSWACRTAGKEKVAPAPPFFDRSSVPNPNDLYTKFFNSLASDAQSIESMMIQFAPPDAVVGTVTLKSDDIRKLKEAVSSEANSFRCSTILVVYAYAWVCLVKARAYDEDKTVHFAFPGNCRERLQPPLPAEYFGNCVGGYFAEAKAGDLAGEDGFQTAARIIGEAIERFKAGPVKDAEKWPEKYQEIGLQQPLSVAGSPRFKVYDVDFGWGRPAKVDMPSITWVGAISVSESRDEQGAVEIGLVLSKPEMESFAAHFSNDLKLF</sequence>
<dbReference type="Gene3D" id="3.30.559.10">
    <property type="entry name" value="Chloramphenicol acetyltransferase-like domain"/>
    <property type="match status" value="2"/>
</dbReference>
<evidence type="ECO:0000256" key="2">
    <source>
        <dbReference type="ARBA" id="ARBA00023315"/>
    </source>
</evidence>
<gene>
    <name evidence="4" type="ORF">ZIOFF_018283</name>
</gene>
<evidence type="ECO:0000256" key="3">
    <source>
        <dbReference type="SAM" id="MobiDB-lite"/>
    </source>
</evidence>
<dbReference type="AlphaFoldDB" id="A0A8J5LAU3"/>
<dbReference type="SUPFAM" id="SSF52777">
    <property type="entry name" value="CoA-dependent acyltransferases"/>
    <property type="match status" value="1"/>
</dbReference>
<dbReference type="PANTHER" id="PTHR31625">
    <property type="match status" value="1"/>
</dbReference>
<protein>
    <submittedName>
        <fullName evidence="4">Uncharacterized protein</fullName>
    </submittedName>
</protein>
<feature type="compositionally biased region" description="Pro residues" evidence="3">
    <location>
        <begin position="55"/>
        <end position="64"/>
    </location>
</feature>
<dbReference type="Pfam" id="PF02458">
    <property type="entry name" value="Transferase"/>
    <property type="match status" value="1"/>
</dbReference>
<evidence type="ECO:0000256" key="1">
    <source>
        <dbReference type="ARBA" id="ARBA00022679"/>
    </source>
</evidence>
<proteinExistence type="predicted"/>
<dbReference type="InterPro" id="IPR051504">
    <property type="entry name" value="Plant_metabolite_acyltrans"/>
</dbReference>
<feature type="region of interest" description="Disordered" evidence="3">
    <location>
        <begin position="40"/>
        <end position="82"/>
    </location>
</feature>
<evidence type="ECO:0000313" key="4">
    <source>
        <dbReference type="EMBL" id="KAG6521217.1"/>
    </source>
</evidence>
<dbReference type="GO" id="GO:0016747">
    <property type="term" value="F:acyltransferase activity, transferring groups other than amino-acyl groups"/>
    <property type="evidence" value="ECO:0007669"/>
    <property type="project" value="UniProtKB-ARBA"/>
</dbReference>
<organism evidence="4 5">
    <name type="scientific">Zingiber officinale</name>
    <name type="common">Ginger</name>
    <name type="synonym">Amomum zingiber</name>
    <dbReference type="NCBI Taxonomy" id="94328"/>
    <lineage>
        <taxon>Eukaryota</taxon>
        <taxon>Viridiplantae</taxon>
        <taxon>Streptophyta</taxon>
        <taxon>Embryophyta</taxon>
        <taxon>Tracheophyta</taxon>
        <taxon>Spermatophyta</taxon>
        <taxon>Magnoliopsida</taxon>
        <taxon>Liliopsida</taxon>
        <taxon>Zingiberales</taxon>
        <taxon>Zingiberaceae</taxon>
        <taxon>Zingiber</taxon>
    </lineage>
</organism>
<dbReference type="EMBL" id="JACMSC010000005">
    <property type="protein sequence ID" value="KAG6521217.1"/>
    <property type="molecule type" value="Genomic_DNA"/>
</dbReference>
<accession>A0A8J5LAU3</accession>
<keyword evidence="5" id="KW-1185">Reference proteome</keyword>
<keyword evidence="1" id="KW-0808">Transferase</keyword>
<name>A0A8J5LAU3_ZINOF</name>
<comment type="caution">
    <text evidence="4">The sequence shown here is derived from an EMBL/GenBank/DDBJ whole genome shotgun (WGS) entry which is preliminary data.</text>
</comment>
<reference evidence="4 5" key="1">
    <citation type="submission" date="2020-08" db="EMBL/GenBank/DDBJ databases">
        <title>Plant Genome Project.</title>
        <authorList>
            <person name="Zhang R.-G."/>
        </authorList>
    </citation>
    <scope>NUCLEOTIDE SEQUENCE [LARGE SCALE GENOMIC DNA]</scope>
    <source>
        <tissue evidence="4">Rhizome</tissue>
    </source>
</reference>
<dbReference type="Proteomes" id="UP000734854">
    <property type="component" value="Unassembled WGS sequence"/>
</dbReference>
<dbReference type="InterPro" id="IPR023213">
    <property type="entry name" value="CAT-like_dom_sf"/>
</dbReference>